<dbReference type="GO" id="GO:0005886">
    <property type="term" value="C:plasma membrane"/>
    <property type="evidence" value="ECO:0007669"/>
    <property type="project" value="TreeGrafter"/>
</dbReference>
<dbReference type="EMBL" id="UZAM01018617">
    <property type="protein sequence ID" value="VDP51307.1"/>
    <property type="molecule type" value="Genomic_DNA"/>
</dbReference>
<dbReference type="SUPFAM" id="SSF55486">
    <property type="entry name" value="Metalloproteases ('zincins'), catalytic domain"/>
    <property type="match status" value="1"/>
</dbReference>
<keyword evidence="4" id="KW-1185">Reference proteome</keyword>
<reference evidence="3 4" key="2">
    <citation type="submission" date="2018-11" db="EMBL/GenBank/DDBJ databases">
        <authorList>
            <consortium name="Pathogen Informatics"/>
        </authorList>
    </citation>
    <scope>NUCLEOTIDE SEQUENCE [LARGE SCALE GENOMIC DNA]</scope>
</reference>
<name>A0A183JA28_9BILA</name>
<dbReference type="PANTHER" id="PTHR11733:SF206">
    <property type="entry name" value="PEPTIDASE M13 N-TERMINAL DOMAIN-CONTAINING PROTEIN"/>
    <property type="match status" value="1"/>
</dbReference>
<dbReference type="InterPro" id="IPR008753">
    <property type="entry name" value="Peptidase_M13_N"/>
</dbReference>
<accession>A0A183JA28</accession>
<dbReference type="WBParaSite" id="SBAD_0001313601-mRNA-1">
    <property type="protein sequence ID" value="SBAD_0001313601-mRNA-1"/>
    <property type="gene ID" value="SBAD_0001313601"/>
</dbReference>
<evidence type="ECO:0000256" key="1">
    <source>
        <dbReference type="ARBA" id="ARBA00007357"/>
    </source>
</evidence>
<reference evidence="5" key="1">
    <citation type="submission" date="2016-06" db="UniProtKB">
        <authorList>
            <consortium name="WormBaseParasite"/>
        </authorList>
    </citation>
    <scope>IDENTIFICATION</scope>
</reference>
<dbReference type="OrthoDB" id="6475849at2759"/>
<dbReference type="AlphaFoldDB" id="A0A183JA28"/>
<dbReference type="Gene3D" id="3.40.390.10">
    <property type="entry name" value="Collagenase (Catalytic Domain)"/>
    <property type="match status" value="1"/>
</dbReference>
<protein>
    <submittedName>
        <fullName evidence="5">Peptidase_M13_N domain-containing protein</fullName>
    </submittedName>
</protein>
<organism evidence="5">
    <name type="scientific">Soboliphyme baturini</name>
    <dbReference type="NCBI Taxonomy" id="241478"/>
    <lineage>
        <taxon>Eukaryota</taxon>
        <taxon>Metazoa</taxon>
        <taxon>Ecdysozoa</taxon>
        <taxon>Nematoda</taxon>
        <taxon>Enoplea</taxon>
        <taxon>Dorylaimia</taxon>
        <taxon>Dioctophymatida</taxon>
        <taxon>Dioctophymatoidea</taxon>
        <taxon>Soboliphymatidae</taxon>
        <taxon>Soboliphyme</taxon>
    </lineage>
</organism>
<proteinExistence type="inferred from homology"/>
<dbReference type="PANTHER" id="PTHR11733">
    <property type="entry name" value="ZINC METALLOPROTEASE FAMILY M13 NEPRILYSIN-RELATED"/>
    <property type="match status" value="1"/>
</dbReference>
<evidence type="ECO:0000313" key="3">
    <source>
        <dbReference type="EMBL" id="VDP51307.1"/>
    </source>
</evidence>
<dbReference type="GO" id="GO:0004222">
    <property type="term" value="F:metalloendopeptidase activity"/>
    <property type="evidence" value="ECO:0007669"/>
    <property type="project" value="InterPro"/>
</dbReference>
<feature type="domain" description="Peptidase M13 N-terminal" evidence="2">
    <location>
        <begin position="7"/>
        <end position="252"/>
    </location>
</feature>
<evidence type="ECO:0000313" key="4">
    <source>
        <dbReference type="Proteomes" id="UP000270296"/>
    </source>
</evidence>
<dbReference type="InterPro" id="IPR024079">
    <property type="entry name" value="MetalloPept_cat_dom_sf"/>
</dbReference>
<dbReference type="InterPro" id="IPR000718">
    <property type="entry name" value="Peptidase_M13"/>
</dbReference>
<dbReference type="InterPro" id="IPR042089">
    <property type="entry name" value="Peptidase_M13_dom_2"/>
</dbReference>
<evidence type="ECO:0000313" key="5">
    <source>
        <dbReference type="WBParaSite" id="SBAD_0001313601-mRNA-1"/>
    </source>
</evidence>
<gene>
    <name evidence="3" type="ORF">SBAD_LOCUS12726</name>
</gene>
<comment type="similarity">
    <text evidence="1">Belongs to the peptidase M13 family.</text>
</comment>
<sequence>MNISTDPCDDFYDFMCGAMESSDSLDDLTLFEKMQQKIDRNIIEFLESIDTASQIPAIEMTAKFYRSCVNHSMNKESRRNLIGIINELGGWPMLNSSVATTFATDEIFRRFARILRLEGIPIMINPVITVDWKNTTRCMVNIFPAFPVDIPDARNSSNDTSEQRLSNVMNNVISMLAEEEGIPLDDKQLEADIEDVITFERQLGDGVATDEETSRFSDYYNLYDIEQAEKEWPELNLRTYFQELLPDDQDIVSSVVN</sequence>
<dbReference type="Proteomes" id="UP000270296">
    <property type="component" value="Unassembled WGS sequence"/>
</dbReference>
<dbReference type="GO" id="GO:0016485">
    <property type="term" value="P:protein processing"/>
    <property type="evidence" value="ECO:0007669"/>
    <property type="project" value="TreeGrafter"/>
</dbReference>
<dbReference type="Gene3D" id="1.10.1380.10">
    <property type="entry name" value="Neutral endopeptidase , domain2"/>
    <property type="match status" value="1"/>
</dbReference>
<dbReference type="PROSITE" id="PS51885">
    <property type="entry name" value="NEPRILYSIN"/>
    <property type="match status" value="1"/>
</dbReference>
<dbReference type="Pfam" id="PF05649">
    <property type="entry name" value="Peptidase_M13_N"/>
    <property type="match status" value="1"/>
</dbReference>
<evidence type="ECO:0000259" key="2">
    <source>
        <dbReference type="Pfam" id="PF05649"/>
    </source>
</evidence>